<dbReference type="EMBL" id="CM000884">
    <property type="protein sequence ID" value="KQJ83084.1"/>
    <property type="molecule type" value="Genomic_DNA"/>
</dbReference>
<protein>
    <recommendedName>
        <fullName evidence="4">HMA domain-containing protein</fullName>
    </recommendedName>
</protein>
<proteinExistence type="predicted"/>
<dbReference type="OMA" id="EVAMTQW"/>
<dbReference type="STRING" id="15368.I1IYN9"/>
<name>I1IYN9_BRADI</name>
<dbReference type="Proteomes" id="UP000008810">
    <property type="component" value="Chromosome 5"/>
</dbReference>
<evidence type="ECO:0000313" key="2">
    <source>
        <dbReference type="EnsemblPlants" id="KQJ83084"/>
    </source>
</evidence>
<dbReference type="PANTHER" id="PTHR46932">
    <property type="entry name" value="HEAVY METAL-ASSOCIATED ISOPRENYLATED PLANT PROTEIN 47"/>
    <property type="match status" value="1"/>
</dbReference>
<dbReference type="PANTHER" id="PTHR46932:SF20">
    <property type="entry name" value="HMA DOMAIN-CONTAINING PROTEIN"/>
    <property type="match status" value="1"/>
</dbReference>
<dbReference type="AlphaFoldDB" id="I1IYN9"/>
<dbReference type="InterPro" id="IPR042885">
    <property type="entry name" value="HIPP47/16"/>
</dbReference>
<reference evidence="1" key="2">
    <citation type="submission" date="2017-06" db="EMBL/GenBank/DDBJ databases">
        <title>WGS assembly of Brachypodium distachyon.</title>
        <authorList>
            <consortium name="The International Brachypodium Initiative"/>
            <person name="Lucas S."/>
            <person name="Harmon-Smith M."/>
            <person name="Lail K."/>
            <person name="Tice H."/>
            <person name="Grimwood J."/>
            <person name="Bruce D."/>
            <person name="Barry K."/>
            <person name="Shu S."/>
            <person name="Lindquist E."/>
            <person name="Wang M."/>
            <person name="Pitluck S."/>
            <person name="Vogel J.P."/>
            <person name="Garvin D.F."/>
            <person name="Mockler T.C."/>
            <person name="Schmutz J."/>
            <person name="Rokhsar D."/>
            <person name="Bevan M.W."/>
        </authorList>
    </citation>
    <scope>NUCLEOTIDE SEQUENCE</scope>
    <source>
        <strain evidence="1">Bd21</strain>
    </source>
</reference>
<dbReference type="RefSeq" id="XP_010240013.1">
    <property type="nucleotide sequence ID" value="XM_010241711.2"/>
</dbReference>
<reference evidence="1 2" key="1">
    <citation type="journal article" date="2010" name="Nature">
        <title>Genome sequencing and analysis of the model grass Brachypodium distachyon.</title>
        <authorList>
            <consortium name="International Brachypodium Initiative"/>
        </authorList>
    </citation>
    <scope>NUCLEOTIDE SEQUENCE [LARGE SCALE GENOMIC DNA]</scope>
    <source>
        <strain evidence="1 2">Bd21</strain>
    </source>
</reference>
<dbReference type="HOGENOM" id="CLU_092610_2_2_1"/>
<keyword evidence="3" id="KW-1185">Reference proteome</keyword>
<dbReference type="KEGG" id="bdi:100830797"/>
<organism evidence="1">
    <name type="scientific">Brachypodium distachyon</name>
    <name type="common">Purple false brome</name>
    <name type="synonym">Trachynia distachya</name>
    <dbReference type="NCBI Taxonomy" id="15368"/>
    <lineage>
        <taxon>Eukaryota</taxon>
        <taxon>Viridiplantae</taxon>
        <taxon>Streptophyta</taxon>
        <taxon>Embryophyta</taxon>
        <taxon>Tracheophyta</taxon>
        <taxon>Spermatophyta</taxon>
        <taxon>Magnoliopsida</taxon>
        <taxon>Liliopsida</taxon>
        <taxon>Poales</taxon>
        <taxon>Poaceae</taxon>
        <taxon>BOP clade</taxon>
        <taxon>Pooideae</taxon>
        <taxon>Stipodae</taxon>
        <taxon>Brachypodieae</taxon>
        <taxon>Brachypodium</taxon>
    </lineage>
</organism>
<evidence type="ECO:0000313" key="3">
    <source>
        <dbReference type="Proteomes" id="UP000008810"/>
    </source>
</evidence>
<evidence type="ECO:0008006" key="4">
    <source>
        <dbReference type="Google" id="ProtNLM"/>
    </source>
</evidence>
<dbReference type="Gramene" id="KQJ83084">
    <property type="protein sequence ID" value="KQJ83084"/>
    <property type="gene ID" value="BRADI_5g12940v3"/>
</dbReference>
<dbReference type="Gene3D" id="3.30.70.100">
    <property type="match status" value="1"/>
</dbReference>
<evidence type="ECO:0000313" key="1">
    <source>
        <dbReference type="EMBL" id="KQJ83084.1"/>
    </source>
</evidence>
<reference evidence="2" key="3">
    <citation type="submission" date="2018-08" db="UniProtKB">
        <authorList>
            <consortium name="EnsemblPlants"/>
        </authorList>
    </citation>
    <scope>IDENTIFICATION</scope>
    <source>
        <strain evidence="2">cv. Bd21</strain>
    </source>
</reference>
<dbReference type="GeneID" id="100830797"/>
<dbReference type="eggNOG" id="KOG0017">
    <property type="taxonomic scope" value="Eukaryota"/>
</dbReference>
<dbReference type="EnsemblPlants" id="KQJ83084">
    <property type="protein sequence ID" value="KQJ83084"/>
    <property type="gene ID" value="BRADI_5g12940v3"/>
</dbReference>
<sequence length="120" mass="13064">MKQKMVIKVSSMSCEKSRSKAMAMAARTTGVISVEITGDGRDMLEVVGDGVDPVCLVCRLRSKKLGHAQIVKVEDVKDMPKEKKPPPAVPVCPPPHCYPGYYYPQHMVVCDEPASGCAIM</sequence>
<dbReference type="OrthoDB" id="692521at2759"/>
<dbReference type="FunCoup" id="I1IYN9">
    <property type="interactions" value="565"/>
</dbReference>
<accession>I1IYN9</accession>
<gene>
    <name evidence="2" type="primary">LOC100830797</name>
    <name evidence="1" type="ORF">BRADI_5g12940v3</name>
</gene>